<dbReference type="PROSITE" id="PS00211">
    <property type="entry name" value="ABC_TRANSPORTER_1"/>
    <property type="match status" value="2"/>
</dbReference>
<dbReference type="PROSITE" id="PS50929">
    <property type="entry name" value="ABC_TM1F"/>
    <property type="match status" value="2"/>
</dbReference>
<dbReference type="GO" id="GO:0016887">
    <property type="term" value="F:ATP hydrolysis activity"/>
    <property type="evidence" value="ECO:0007669"/>
    <property type="project" value="InterPro"/>
</dbReference>
<feature type="transmembrane region" description="Helical" evidence="9">
    <location>
        <begin position="169"/>
        <end position="186"/>
    </location>
</feature>
<dbReference type="GO" id="GO:0140359">
    <property type="term" value="F:ABC-type transporter activity"/>
    <property type="evidence" value="ECO:0007669"/>
    <property type="project" value="InterPro"/>
</dbReference>
<dbReference type="Pfam" id="PF00664">
    <property type="entry name" value="ABC_membrane"/>
    <property type="match status" value="2"/>
</dbReference>
<dbReference type="CDD" id="cd03250">
    <property type="entry name" value="ABCC_MRP_domain1"/>
    <property type="match status" value="1"/>
</dbReference>
<evidence type="ECO:0000313" key="12">
    <source>
        <dbReference type="EMBL" id="CAI9921278.1"/>
    </source>
</evidence>
<feature type="transmembrane region" description="Helical" evidence="9">
    <location>
        <begin position="348"/>
        <end position="376"/>
    </location>
</feature>
<feature type="transmembrane region" description="Helical" evidence="9">
    <location>
        <begin position="103"/>
        <end position="125"/>
    </location>
</feature>
<gene>
    <name evidence="13" type="ORF">HINF_LOCUS64337</name>
    <name evidence="12" type="ORF">HINF_LOCUS8923</name>
</gene>
<dbReference type="Gene3D" id="3.40.50.300">
    <property type="entry name" value="P-loop containing nucleotide triphosphate hydrolases"/>
    <property type="match status" value="2"/>
</dbReference>
<feature type="domain" description="ABC transporter" evidence="10">
    <location>
        <begin position="596"/>
        <end position="863"/>
    </location>
</feature>
<evidence type="ECO:0000313" key="14">
    <source>
        <dbReference type="Proteomes" id="UP001642409"/>
    </source>
</evidence>
<evidence type="ECO:0000256" key="1">
    <source>
        <dbReference type="ARBA" id="ARBA00004141"/>
    </source>
</evidence>
<dbReference type="SUPFAM" id="SSF90123">
    <property type="entry name" value="ABC transporter transmembrane region"/>
    <property type="match status" value="2"/>
</dbReference>
<dbReference type="SMART" id="SM00382">
    <property type="entry name" value="AAA"/>
    <property type="match status" value="2"/>
</dbReference>
<feature type="transmembrane region" description="Helical" evidence="9">
    <location>
        <begin position="1037"/>
        <end position="1063"/>
    </location>
</feature>
<keyword evidence="6" id="KW-0067">ATP-binding</keyword>
<dbReference type="PANTHER" id="PTHR24223">
    <property type="entry name" value="ATP-BINDING CASSETTE SUB-FAMILY C"/>
    <property type="match status" value="1"/>
</dbReference>
<dbReference type="GO" id="GO:0016020">
    <property type="term" value="C:membrane"/>
    <property type="evidence" value="ECO:0007669"/>
    <property type="project" value="UniProtKB-SubCell"/>
</dbReference>
<accession>A0AA86NKY0</accession>
<feature type="domain" description="ABC transmembrane type-1" evidence="11">
    <location>
        <begin position="1036"/>
        <end position="1279"/>
    </location>
</feature>
<evidence type="ECO:0000256" key="8">
    <source>
        <dbReference type="ARBA" id="ARBA00023136"/>
    </source>
</evidence>
<protein>
    <submittedName>
        <fullName evidence="12">Xenobiotic-transporting ATPase / Multidrug resistance-associated protein</fullName>
    </submittedName>
    <submittedName>
        <fullName evidence="13">Xenobiotic-transporting_ATPase / Multidrug resistance-associated protein</fullName>
    </submittedName>
</protein>
<dbReference type="PROSITE" id="PS50893">
    <property type="entry name" value="ABC_TRANSPORTER_2"/>
    <property type="match status" value="2"/>
</dbReference>
<dbReference type="InterPro" id="IPR044726">
    <property type="entry name" value="ABCC_6TM_D2"/>
</dbReference>
<evidence type="ECO:0000256" key="5">
    <source>
        <dbReference type="ARBA" id="ARBA00022741"/>
    </source>
</evidence>
<evidence type="ECO:0000256" key="3">
    <source>
        <dbReference type="ARBA" id="ARBA00022448"/>
    </source>
</evidence>
<dbReference type="InterPro" id="IPR036640">
    <property type="entry name" value="ABC1_TM_sf"/>
</dbReference>
<dbReference type="CDD" id="cd18580">
    <property type="entry name" value="ABC_6TM_ABCC_D2"/>
    <property type="match status" value="1"/>
</dbReference>
<feature type="transmembrane region" description="Helical" evidence="9">
    <location>
        <begin position="231"/>
        <end position="251"/>
    </location>
</feature>
<proteinExistence type="inferred from homology"/>
<dbReference type="InterPro" id="IPR027417">
    <property type="entry name" value="P-loop_NTPase"/>
</dbReference>
<keyword evidence="7 9" id="KW-1133">Transmembrane helix</keyword>
<dbReference type="PANTHER" id="PTHR24223:SF456">
    <property type="entry name" value="MULTIDRUG RESISTANCE-ASSOCIATED PROTEIN LETHAL(2)03659"/>
    <property type="match status" value="1"/>
</dbReference>
<evidence type="ECO:0000259" key="11">
    <source>
        <dbReference type="PROSITE" id="PS50929"/>
    </source>
</evidence>
<reference evidence="13 14" key="2">
    <citation type="submission" date="2024-07" db="EMBL/GenBank/DDBJ databases">
        <authorList>
            <person name="Akdeniz Z."/>
        </authorList>
    </citation>
    <scope>NUCLEOTIDE SEQUENCE [LARGE SCALE GENOMIC DNA]</scope>
</reference>
<evidence type="ECO:0000256" key="9">
    <source>
        <dbReference type="SAM" id="Phobius"/>
    </source>
</evidence>
<feature type="transmembrane region" description="Helical" evidence="9">
    <location>
        <begin position="1220"/>
        <end position="1243"/>
    </location>
</feature>
<evidence type="ECO:0000256" key="6">
    <source>
        <dbReference type="ARBA" id="ARBA00022840"/>
    </source>
</evidence>
<keyword evidence="3" id="KW-0813">Transport</keyword>
<name>A0AA86NKY0_9EUKA</name>
<dbReference type="Proteomes" id="UP001642409">
    <property type="component" value="Unassembled WGS sequence"/>
</dbReference>
<dbReference type="FunFam" id="3.40.50.300:FF:002452">
    <property type="entry name" value="ABC-type metal ion transporter"/>
    <property type="match status" value="1"/>
</dbReference>
<comment type="caution">
    <text evidence="12">The sequence shown here is derived from an EMBL/GenBank/DDBJ whole genome shotgun (WGS) entry which is preliminary data.</text>
</comment>
<keyword evidence="5" id="KW-0547">Nucleotide-binding</keyword>
<evidence type="ECO:0000259" key="10">
    <source>
        <dbReference type="PROSITE" id="PS50893"/>
    </source>
</evidence>
<dbReference type="CDD" id="cd03244">
    <property type="entry name" value="ABCC_MRP_domain2"/>
    <property type="match status" value="1"/>
</dbReference>
<evidence type="ECO:0000256" key="2">
    <source>
        <dbReference type="ARBA" id="ARBA00009726"/>
    </source>
</evidence>
<keyword evidence="4 9" id="KW-0812">Transmembrane</keyword>
<dbReference type="SUPFAM" id="SSF52540">
    <property type="entry name" value="P-loop containing nucleoside triphosphate hydrolases"/>
    <property type="match status" value="2"/>
</dbReference>
<dbReference type="InterPro" id="IPR003593">
    <property type="entry name" value="AAA+_ATPase"/>
</dbReference>
<feature type="transmembrane region" description="Helical" evidence="9">
    <location>
        <begin position="1255"/>
        <end position="1277"/>
    </location>
</feature>
<dbReference type="Gene3D" id="1.20.1560.10">
    <property type="entry name" value="ABC transporter type 1, transmembrane domain"/>
    <property type="match status" value="2"/>
</dbReference>
<dbReference type="InterPro" id="IPR044746">
    <property type="entry name" value="ABCC_6TM_D1"/>
</dbReference>
<comment type="similarity">
    <text evidence="2">Belongs to the ABC transporter superfamily. ABCC family. Conjugate transporter (TC 3.A.1.208) subfamily.</text>
</comment>
<dbReference type="InterPro" id="IPR003439">
    <property type="entry name" value="ABC_transporter-like_ATP-bd"/>
</dbReference>
<dbReference type="Pfam" id="PF00005">
    <property type="entry name" value="ABC_tran"/>
    <property type="match status" value="2"/>
</dbReference>
<sequence>MGKKNVVAPEPPENYDKICLKLPPIDTQGHWVTNSFMAPLVRKIREQMNIYMCNINPISEKLQAKQSGQCIAEWWNKQVQINYSTGKPMKSLLSQLFAANKKLLGFLFIYIPIASLCGVCSPIAVRQFTSVLVPQTFYDCDELFNSNPGDSAFTQLNYQDGLWKVFKQLWGYLILIICSQMINFVVQNLSVSTVLRISTSGISGFLDLVFNKVLVLSDQTRSSSAAGNITNLLYTDTLMIATMITFLPFIIQVPVDLITYVVYLGVQIDPIALVGLSAYLLLLPMVWISISKIQFLQKKIMSIRDNRMKRATEVLNGIKIIKFFSLEQVQQARLQNARNKEIKELFKFSICFSVFGLVASSAAPMMTAIAFVVMTFQNVFDTSTAFTIMYLFQQLANAIVMLPMLMSSLAQSLISSNRLSVFLQLPERDHGVIVKIHELNSNQRQILPQDLLNEDVAIKVTGKPSFTWNLATDKVIPPVMDPLYKDNQITMNFINKKFPLELKKYTLELSKYNISNRVQPATEQQIQINQLSSAESSELICALSNESKEMEILDQWCLLFDVPSVSRLQSLEQYNFTNYVPQRKHSLLEKLKLKAIHLQTMRFYLSKNSNSDLVDSPNVVKNLDIEIKKGDIIGICGQVGQGKTSFFHAILGEMRLSHPTRSKLNTKNDGLKQIYNDYNIEIEHQDDQRFDQNIPHIYINGSIAYFSQNCHIFSQSARQNILFNQPYDAEKYNRVIEMCCLKDDFAILPDGDQTEVGGKGVTLSGGQKARLSLARAIYSDASIYLLDDPLSAVDAHVGKTIWNDAILGYLKGRGATILIASHQTQYFNDCDKIIQITDGEIVNYDTVQNIIKNNVKIVGITGETSTQTQTKTTIVINKSLTEDNNLINEQQQKLKQEQLSASGNVKLTVYKKWITSGSIALCLTSLLLLAIQAGINQYQTIMVSHWSADKYGWTSKLNQTGTLNIVMEDCHKANIEQFYCDSTLGVANIMNILLNISHSTPDVDKQITLRAQIIAGCIDYKNAKYTMISAKSSNNYLWLYIGLTVGIIIFNLLGNIAFSSFCLSVARKLHETMLGSILRTNMRFFDTTPQGRILNRFSKDTDAVDQGIMRYLQGGVTTGLMIFGMIVSIAVVNYPCLIVIIPGIILFGILFIRFRLAYPQVKRLEAITRLPVFSICQESVDNLVSIRAFALEEKQMTDFRNAVNLNSSLYFQQYSLLRWLVFRLGMLTSCFAFLISFIAMLIAPYSQDIAEYTGVIVSYGFSISNILMQFVITLVSLDGEMASVERLDEYGSLPTEGVLMNSTVKLADNWPQSSSIEIKDLQFRYRPELEPVLKNISFKLQPREHVGIVGRTGAGKSSITVSMLRLAEPDEGSQIIVDGVNILELGLHQARKAFTIIPQDPFLFSGTLRQCLCPYSQADAEGVKMEGLERVSDTRLWEALEQVQMKEYFMKQPGKLDSKIATNGDNLSAGQKQLVCVARALLRKASCVIMDEATAQVDQENDQLIQQTIRTAFSEVAVLAIAHRLDTVIDFDRIIVMDQGNIAEFDTPANLIRKEGVFFELINKTGVDTSEKLKNAAFQAEIQKQVGEKVKVE</sequence>
<feature type="transmembrane region" description="Helical" evidence="9">
    <location>
        <begin position="388"/>
        <end position="410"/>
    </location>
</feature>
<dbReference type="GO" id="GO:0005524">
    <property type="term" value="F:ATP binding"/>
    <property type="evidence" value="ECO:0007669"/>
    <property type="project" value="UniProtKB-KW"/>
</dbReference>
<dbReference type="EMBL" id="CAXDID020000411">
    <property type="protein sequence ID" value="CAL6088852.1"/>
    <property type="molecule type" value="Genomic_DNA"/>
</dbReference>
<dbReference type="EMBL" id="CATOUU010000218">
    <property type="protein sequence ID" value="CAI9921278.1"/>
    <property type="molecule type" value="Genomic_DNA"/>
</dbReference>
<feature type="transmembrane region" description="Helical" evidence="9">
    <location>
        <begin position="271"/>
        <end position="290"/>
    </location>
</feature>
<feature type="domain" description="ABC transporter" evidence="10">
    <location>
        <begin position="1316"/>
        <end position="1564"/>
    </location>
</feature>
<evidence type="ECO:0000256" key="4">
    <source>
        <dbReference type="ARBA" id="ARBA00022692"/>
    </source>
</evidence>
<comment type="subcellular location">
    <subcellularLocation>
        <location evidence="1">Membrane</location>
        <topology evidence="1">Multi-pass membrane protein</topology>
    </subcellularLocation>
</comment>
<feature type="transmembrane region" description="Helical" evidence="9">
    <location>
        <begin position="1137"/>
        <end position="1154"/>
    </location>
</feature>
<evidence type="ECO:0000256" key="7">
    <source>
        <dbReference type="ARBA" id="ARBA00022989"/>
    </source>
</evidence>
<evidence type="ECO:0000313" key="13">
    <source>
        <dbReference type="EMBL" id="CAL6088852.1"/>
    </source>
</evidence>
<feature type="domain" description="ABC transmembrane type-1" evidence="11">
    <location>
        <begin position="113"/>
        <end position="411"/>
    </location>
</feature>
<reference evidence="12" key="1">
    <citation type="submission" date="2023-06" db="EMBL/GenBank/DDBJ databases">
        <authorList>
            <person name="Kurt Z."/>
        </authorList>
    </citation>
    <scope>NUCLEOTIDE SEQUENCE</scope>
</reference>
<dbReference type="InterPro" id="IPR050173">
    <property type="entry name" value="ABC_transporter_C-like"/>
</dbReference>
<dbReference type="InterPro" id="IPR017871">
    <property type="entry name" value="ABC_transporter-like_CS"/>
</dbReference>
<dbReference type="CDD" id="cd18579">
    <property type="entry name" value="ABC_6TM_ABCC_D1"/>
    <property type="match status" value="1"/>
</dbReference>
<feature type="transmembrane region" description="Helical" evidence="9">
    <location>
        <begin position="913"/>
        <end position="935"/>
    </location>
</feature>
<organism evidence="12">
    <name type="scientific">Hexamita inflata</name>
    <dbReference type="NCBI Taxonomy" id="28002"/>
    <lineage>
        <taxon>Eukaryota</taxon>
        <taxon>Metamonada</taxon>
        <taxon>Diplomonadida</taxon>
        <taxon>Hexamitidae</taxon>
        <taxon>Hexamitinae</taxon>
        <taxon>Hexamita</taxon>
    </lineage>
</organism>
<keyword evidence="8 9" id="KW-0472">Membrane</keyword>
<dbReference type="InterPro" id="IPR011527">
    <property type="entry name" value="ABC1_TM_dom"/>
</dbReference>
<keyword evidence="14" id="KW-1185">Reference proteome</keyword>